<dbReference type="Pfam" id="PF02515">
    <property type="entry name" value="CoA_transf_3"/>
    <property type="match status" value="1"/>
</dbReference>
<accession>A0ABY1MI64</accession>
<dbReference type="InterPro" id="IPR003673">
    <property type="entry name" value="CoA-Trfase_fam_III"/>
</dbReference>
<evidence type="ECO:0000313" key="1">
    <source>
        <dbReference type="EMBL" id="SMG57533.1"/>
    </source>
</evidence>
<sequence>MTDPDTPRGGPLVGIRVLELAGMGPGPHGAMLLADLGADVVRVQRPGTLPADGRPADQQLRGRTIVEADLKSPAGIATVLDLVERADVLVEGFRPGVTERLELGPDDVLRRSRRCRATRTRTRACVLSYPCRPATRPAARPCCPRADLAVNP</sequence>
<dbReference type="InterPro" id="IPR050509">
    <property type="entry name" value="CoA-transferase_III"/>
</dbReference>
<protein>
    <submittedName>
        <fullName evidence="1">CoA-transferase family III</fullName>
    </submittedName>
</protein>
<comment type="caution">
    <text evidence="1">The sequence shown here is derived from an EMBL/GenBank/DDBJ whole genome shotgun (WGS) entry which is preliminary data.</text>
</comment>
<dbReference type="Proteomes" id="UP000193566">
    <property type="component" value="Unassembled WGS sequence"/>
</dbReference>
<dbReference type="EMBL" id="FXAV01000025">
    <property type="protein sequence ID" value="SMG57533.1"/>
    <property type="molecule type" value="Genomic_DNA"/>
</dbReference>
<dbReference type="SUPFAM" id="SSF89796">
    <property type="entry name" value="CoA-transferase family III (CaiB/BaiF)"/>
    <property type="match status" value="1"/>
</dbReference>
<organism evidence="1 2">
    <name type="scientific">Rhodococcus rhodochrous J3</name>
    <dbReference type="NCBI Taxonomy" id="903528"/>
    <lineage>
        <taxon>Bacteria</taxon>
        <taxon>Bacillati</taxon>
        <taxon>Actinomycetota</taxon>
        <taxon>Actinomycetes</taxon>
        <taxon>Mycobacteriales</taxon>
        <taxon>Nocardiaceae</taxon>
        <taxon>Rhodococcus</taxon>
    </lineage>
</organism>
<dbReference type="PANTHER" id="PTHR48228:SF5">
    <property type="entry name" value="ALPHA-METHYLACYL-COA RACEMASE"/>
    <property type="match status" value="1"/>
</dbReference>
<proteinExistence type="predicted"/>
<dbReference type="InterPro" id="IPR023606">
    <property type="entry name" value="CoA-Trfase_III_dom_1_sf"/>
</dbReference>
<reference evidence="1 2" key="1">
    <citation type="submission" date="2017-04" db="EMBL/GenBank/DDBJ databases">
        <authorList>
            <person name="Varghese N."/>
            <person name="Submissions S."/>
        </authorList>
    </citation>
    <scope>NUCLEOTIDE SEQUENCE [LARGE SCALE GENOMIC DNA]</scope>
    <source>
        <strain evidence="1 2">J3</strain>
    </source>
</reference>
<dbReference type="PANTHER" id="PTHR48228">
    <property type="entry name" value="SUCCINYL-COA--D-CITRAMALATE COA-TRANSFERASE"/>
    <property type="match status" value="1"/>
</dbReference>
<evidence type="ECO:0000313" key="2">
    <source>
        <dbReference type="Proteomes" id="UP000193566"/>
    </source>
</evidence>
<keyword evidence="2" id="KW-1185">Reference proteome</keyword>
<gene>
    <name evidence="1" type="ORF">SAMN02745947_05068</name>
</gene>
<dbReference type="Gene3D" id="3.40.50.10540">
    <property type="entry name" value="Crotonobetainyl-coa:carnitine coa-transferase, domain 1"/>
    <property type="match status" value="1"/>
</dbReference>
<name>A0ABY1MI64_RHORH</name>